<comment type="catalytic activity">
    <reaction evidence="1 6">
        <text>a uridine in RNA = a pseudouridine in RNA</text>
        <dbReference type="Rhea" id="RHEA:48348"/>
        <dbReference type="Rhea" id="RHEA-COMP:12068"/>
        <dbReference type="Rhea" id="RHEA-COMP:12069"/>
        <dbReference type="ChEBI" id="CHEBI:65314"/>
        <dbReference type="ChEBI" id="CHEBI:65315"/>
    </reaction>
</comment>
<dbReference type="InterPro" id="IPR006224">
    <property type="entry name" value="PsdUridine_synth_RluA-like_CS"/>
</dbReference>
<comment type="similarity">
    <text evidence="2 6">Belongs to the pseudouridine synthase RluA family.</text>
</comment>
<dbReference type="NCBIfam" id="TIGR00005">
    <property type="entry name" value="rluA_subfam"/>
    <property type="match status" value="1"/>
</dbReference>
<dbReference type="Gene3D" id="3.30.2350.10">
    <property type="entry name" value="Pseudouridine synthase"/>
    <property type="match status" value="1"/>
</dbReference>
<dbReference type="EMBL" id="CP002452">
    <property type="protein sequence ID" value="ADV46114.1"/>
    <property type="molecule type" value="Genomic_DNA"/>
</dbReference>
<name>E6X2P8_NITSE</name>
<dbReference type="PANTHER" id="PTHR21600:SF44">
    <property type="entry name" value="RIBOSOMAL LARGE SUBUNIT PSEUDOURIDINE SYNTHASE D"/>
    <property type="match status" value="1"/>
</dbReference>
<proteinExistence type="inferred from homology"/>
<evidence type="ECO:0000313" key="9">
    <source>
        <dbReference type="Proteomes" id="UP000008633"/>
    </source>
</evidence>
<protein>
    <recommendedName>
        <fullName evidence="6">Pseudouridine synthase</fullName>
        <ecNumber evidence="6">5.4.99.-</ecNumber>
    </recommendedName>
</protein>
<dbReference type="GO" id="GO:0003723">
    <property type="term" value="F:RNA binding"/>
    <property type="evidence" value="ECO:0007669"/>
    <property type="project" value="UniProtKB-KW"/>
</dbReference>
<evidence type="ECO:0000259" key="7">
    <source>
        <dbReference type="SMART" id="SM00363"/>
    </source>
</evidence>
<dbReference type="GO" id="GO:0120159">
    <property type="term" value="F:rRNA pseudouridine synthase activity"/>
    <property type="evidence" value="ECO:0007669"/>
    <property type="project" value="UniProtKB-ARBA"/>
</dbReference>
<dbReference type="Proteomes" id="UP000008633">
    <property type="component" value="Chromosome"/>
</dbReference>
<dbReference type="CDD" id="cd02869">
    <property type="entry name" value="PseudoU_synth_RluA_like"/>
    <property type="match status" value="1"/>
</dbReference>
<evidence type="ECO:0000256" key="2">
    <source>
        <dbReference type="ARBA" id="ARBA00010876"/>
    </source>
</evidence>
<dbReference type="PROSITE" id="PS50889">
    <property type="entry name" value="S4"/>
    <property type="match status" value="1"/>
</dbReference>
<dbReference type="CDD" id="cd00165">
    <property type="entry name" value="S4"/>
    <property type="match status" value="1"/>
</dbReference>
<dbReference type="KEGG" id="nsa:Nitsa_0854"/>
<evidence type="ECO:0000256" key="3">
    <source>
        <dbReference type="ARBA" id="ARBA00023235"/>
    </source>
</evidence>
<dbReference type="Pfam" id="PF01479">
    <property type="entry name" value="S4"/>
    <property type="match status" value="1"/>
</dbReference>
<evidence type="ECO:0000256" key="6">
    <source>
        <dbReference type="RuleBase" id="RU362028"/>
    </source>
</evidence>
<dbReference type="GO" id="GO:0000455">
    <property type="term" value="P:enzyme-directed rRNA pseudouridine synthesis"/>
    <property type="evidence" value="ECO:0007669"/>
    <property type="project" value="UniProtKB-ARBA"/>
</dbReference>
<dbReference type="RefSeq" id="WP_013553808.1">
    <property type="nucleotide sequence ID" value="NC_014935.1"/>
</dbReference>
<dbReference type="InterPro" id="IPR050188">
    <property type="entry name" value="RluA_PseudoU_synthase"/>
</dbReference>
<dbReference type="HOGENOM" id="CLU_016902_4_4_7"/>
<reference evidence="9" key="2">
    <citation type="submission" date="2011-01" db="EMBL/GenBank/DDBJ databases">
        <title>The complete genome of Nitratifractor salsuginis DSM 16511.</title>
        <authorList>
            <consortium name="US DOE Joint Genome Institute (JGI-PGF)"/>
            <person name="Lucas S."/>
            <person name="Copeland A."/>
            <person name="Lapidus A."/>
            <person name="Bruce D."/>
            <person name="Goodwin L."/>
            <person name="Pitluck S."/>
            <person name="Kyrpides N."/>
            <person name="Mavromatis K."/>
            <person name="Ivanova N."/>
            <person name="Mikhailova N."/>
            <person name="Zeytun A."/>
            <person name="Detter J.C."/>
            <person name="Tapia R."/>
            <person name="Han C."/>
            <person name="Land M."/>
            <person name="Hauser L."/>
            <person name="Markowitz V."/>
            <person name="Cheng J.-F."/>
            <person name="Hugenholtz P."/>
            <person name="Woyke T."/>
            <person name="Wu D."/>
            <person name="Tindall B."/>
            <person name="Schuetze A."/>
            <person name="Brambilla E."/>
            <person name="Klenk H.-P."/>
            <person name="Eisen J.A."/>
        </authorList>
    </citation>
    <scope>NUCLEOTIDE SEQUENCE [LARGE SCALE GENOMIC DNA]</scope>
    <source>
        <strain evidence="9">DSM 16511 / JCM 12458 / E9I37-1</strain>
    </source>
</reference>
<dbReference type="InterPro" id="IPR006145">
    <property type="entry name" value="PsdUridine_synth_RsuA/RluA"/>
</dbReference>
<dbReference type="InterPro" id="IPR002942">
    <property type="entry name" value="S4_RNA-bd"/>
</dbReference>
<dbReference type="SUPFAM" id="SSF55120">
    <property type="entry name" value="Pseudouridine synthase"/>
    <property type="match status" value="1"/>
</dbReference>
<dbReference type="Gene3D" id="3.10.290.10">
    <property type="entry name" value="RNA-binding S4 domain"/>
    <property type="match status" value="1"/>
</dbReference>
<evidence type="ECO:0000256" key="1">
    <source>
        <dbReference type="ARBA" id="ARBA00000073"/>
    </source>
</evidence>
<keyword evidence="9" id="KW-1185">Reference proteome</keyword>
<dbReference type="STRING" id="749222.Nitsa_0854"/>
<evidence type="ECO:0000256" key="5">
    <source>
        <dbReference type="PROSITE-ProRule" id="PRU00182"/>
    </source>
</evidence>
<dbReference type="InterPro" id="IPR036986">
    <property type="entry name" value="S4_RNA-bd_sf"/>
</dbReference>
<dbReference type="InterPro" id="IPR020103">
    <property type="entry name" value="PsdUridine_synth_cat_dom_sf"/>
</dbReference>
<dbReference type="eggNOG" id="COG0564">
    <property type="taxonomic scope" value="Bacteria"/>
</dbReference>
<organism evidence="8 9">
    <name type="scientific">Nitratifractor salsuginis (strain DSM 16511 / JCM 12458 / E9I37-1)</name>
    <dbReference type="NCBI Taxonomy" id="749222"/>
    <lineage>
        <taxon>Bacteria</taxon>
        <taxon>Pseudomonadati</taxon>
        <taxon>Campylobacterota</taxon>
        <taxon>Epsilonproteobacteria</taxon>
        <taxon>Campylobacterales</taxon>
        <taxon>Sulfurovaceae</taxon>
        <taxon>Nitratifractor</taxon>
    </lineage>
</organism>
<dbReference type="EC" id="5.4.99.-" evidence="6"/>
<evidence type="ECO:0000313" key="8">
    <source>
        <dbReference type="EMBL" id="ADV46114.1"/>
    </source>
</evidence>
<reference evidence="8 9" key="1">
    <citation type="journal article" date="2011" name="Stand. Genomic Sci.">
        <title>Complete genome sequence of Nitratifractor salsuginis type strain (E9I37-1).</title>
        <authorList>
            <person name="Anderson I."/>
            <person name="Sikorski J."/>
            <person name="Zeytun A."/>
            <person name="Nolan M."/>
            <person name="Lapidus A."/>
            <person name="Lucas S."/>
            <person name="Hammon N."/>
            <person name="Deshpande S."/>
            <person name="Cheng J.F."/>
            <person name="Tapia R."/>
            <person name="Han C."/>
            <person name="Goodwin L."/>
            <person name="Pitluck S."/>
            <person name="Liolios K."/>
            <person name="Pagani I."/>
            <person name="Ivanova N."/>
            <person name="Huntemann M."/>
            <person name="Mavromatis K."/>
            <person name="Ovchinikova G."/>
            <person name="Pati A."/>
            <person name="Chen A."/>
            <person name="Palaniappan K."/>
            <person name="Land M."/>
            <person name="Hauser L."/>
            <person name="Brambilla E.M."/>
            <person name="Ngatchou-Djao O.D."/>
            <person name="Rohde M."/>
            <person name="Tindall B.J."/>
            <person name="Goker M."/>
            <person name="Detter J.C."/>
            <person name="Woyke T."/>
            <person name="Bristow J."/>
            <person name="Eisen J.A."/>
            <person name="Markowitz V."/>
            <person name="Hugenholtz P."/>
            <person name="Klenk H.P."/>
            <person name="Kyrpides N.C."/>
        </authorList>
    </citation>
    <scope>NUCLEOTIDE SEQUENCE [LARGE SCALE GENOMIC DNA]</scope>
    <source>
        <strain evidence="9">DSM 16511 / JCM 12458 / E9I37-1</strain>
    </source>
</reference>
<dbReference type="PROSITE" id="PS01129">
    <property type="entry name" value="PSI_RLU"/>
    <property type="match status" value="1"/>
</dbReference>
<dbReference type="Pfam" id="PF00849">
    <property type="entry name" value="PseudoU_synth_2"/>
    <property type="match status" value="1"/>
</dbReference>
<dbReference type="SUPFAM" id="SSF55174">
    <property type="entry name" value="Alpha-L RNA-binding motif"/>
    <property type="match status" value="1"/>
</dbReference>
<dbReference type="PANTHER" id="PTHR21600">
    <property type="entry name" value="MITOCHONDRIAL RNA PSEUDOURIDINE SYNTHASE"/>
    <property type="match status" value="1"/>
</dbReference>
<keyword evidence="3 6" id="KW-0413">Isomerase</keyword>
<feature type="active site" evidence="4">
    <location>
        <position position="139"/>
    </location>
</feature>
<gene>
    <name evidence="8" type="ordered locus">Nitsa_0854</name>
</gene>
<comment type="function">
    <text evidence="6">Responsible for synthesis of pseudouridine from uracil.</text>
</comment>
<dbReference type="SMART" id="SM00363">
    <property type="entry name" value="S4"/>
    <property type="match status" value="1"/>
</dbReference>
<dbReference type="AlphaFoldDB" id="E6X2P8"/>
<dbReference type="InterPro" id="IPR006225">
    <property type="entry name" value="PsdUridine_synth_RluC/D"/>
</dbReference>
<keyword evidence="5" id="KW-0694">RNA-binding</keyword>
<accession>E6X2P8</accession>
<sequence length="327" mass="36381">MSQGQKSGEIVVSEGGRLDKVLSAALGASRNQVARLIEAGAVSVEGIPAEKASRKVEPGERIAYRILEAPRRDSLPVEFDVEVLYEDEYLMILNKPAGVVVHPAPSVREPTLVHWLVQRGISLSTLAGEERHGIVHRLDKETSGALVIAKTNAVHQALSEELKSREMGRYYLALIDHPLKEDLTVDAPIARNPANRLKMAVVEGGREARTDFLKLAEGEEGSELIAARLHTGRTHQIRVHLAKIGRHILGDELYGYRGAQGKIPRVFLHAARLYLTHPATHRRLEVSAPIPEDMREYLRKHYTRSTIDETTLPDRLPELFARRFPGA</sequence>
<feature type="domain" description="RNA-binding S4" evidence="7">
    <location>
        <begin position="16"/>
        <end position="75"/>
    </location>
</feature>
<evidence type="ECO:0000256" key="4">
    <source>
        <dbReference type="PIRSR" id="PIRSR606225-1"/>
    </source>
</evidence>